<comment type="subcellular location">
    <subcellularLocation>
        <location evidence="1">Cell envelope</location>
    </subcellularLocation>
</comment>
<protein>
    <submittedName>
        <fullName evidence="4">Imelysin family protein</fullName>
    </submittedName>
</protein>
<dbReference type="Pfam" id="PF09375">
    <property type="entry name" value="Peptidase_M75"/>
    <property type="match status" value="1"/>
</dbReference>
<dbReference type="RefSeq" id="WP_165269811.1">
    <property type="nucleotide sequence ID" value="NZ_JAALLS010000017.1"/>
</dbReference>
<dbReference type="AlphaFoldDB" id="A0A6M1TLD4"/>
<evidence type="ECO:0000313" key="4">
    <source>
        <dbReference type="EMBL" id="NGP89260.1"/>
    </source>
</evidence>
<evidence type="ECO:0000256" key="1">
    <source>
        <dbReference type="ARBA" id="ARBA00004196"/>
    </source>
</evidence>
<evidence type="ECO:0000256" key="2">
    <source>
        <dbReference type="ARBA" id="ARBA00022729"/>
    </source>
</evidence>
<dbReference type="CDD" id="cd14659">
    <property type="entry name" value="Imelysin-like_IPPA"/>
    <property type="match status" value="1"/>
</dbReference>
<evidence type="ECO:0000313" key="5">
    <source>
        <dbReference type="Proteomes" id="UP000479132"/>
    </source>
</evidence>
<dbReference type="Proteomes" id="UP000479132">
    <property type="component" value="Unassembled WGS sequence"/>
</dbReference>
<dbReference type="Gene3D" id="1.20.1420.20">
    <property type="entry name" value="M75 peptidase, HXXE motif"/>
    <property type="match status" value="1"/>
</dbReference>
<proteinExistence type="predicted"/>
<dbReference type="EMBL" id="JAALLS010000017">
    <property type="protein sequence ID" value="NGP89260.1"/>
    <property type="molecule type" value="Genomic_DNA"/>
</dbReference>
<dbReference type="InterPro" id="IPR018976">
    <property type="entry name" value="Imelysin-like"/>
</dbReference>
<name>A0A6M1TLD4_9BACT</name>
<evidence type="ECO:0000259" key="3">
    <source>
        <dbReference type="Pfam" id="PF09375"/>
    </source>
</evidence>
<comment type="caution">
    <text evidence="4">The sequence shown here is derived from an EMBL/GenBank/DDBJ whole genome shotgun (WGS) entry which is preliminary data.</text>
</comment>
<dbReference type="InterPro" id="IPR038352">
    <property type="entry name" value="Imelysin_sf"/>
</dbReference>
<dbReference type="GO" id="GO:0030313">
    <property type="term" value="C:cell envelope"/>
    <property type="evidence" value="ECO:0007669"/>
    <property type="project" value="UniProtKB-SubCell"/>
</dbReference>
<accession>A0A6M1TLD4</accession>
<sequence length="335" mass="36583">MLKNYSENVILPAYNMLQDSVDQLNSSATTFSNTPNTQNLEVLQQSLKGARLAWQNASLFEFGPAEMQLLRTSLNTYPTDTTKINDNINSGNYSLGSLDNQDAVGFPAVGFLVYGDNKTDSEIVSQFTNETNAQNRMDYLLDNIAFIKENVDAVVTKWKADGDNYASTFLSEENSGTDIGSSMGMLINAMVLHYERFLRDGKIGIPSGVRSAGIPRPSTTEALYGGYSVELAIENMQAFKRLYLGIDLNSNDGLGLQENLDAVGTATLADEIETNIDQSLDKLNALNDPLSQQVDSNNDPVVEAFQAMQKVVTLVKADMTSALGITITYQDNDGD</sequence>
<keyword evidence="2" id="KW-0732">Signal</keyword>
<gene>
    <name evidence="4" type="ORF">G3569_12945</name>
</gene>
<organism evidence="4 5">
    <name type="scientific">Fodinibius halophilus</name>
    <dbReference type="NCBI Taxonomy" id="1736908"/>
    <lineage>
        <taxon>Bacteria</taxon>
        <taxon>Pseudomonadati</taxon>
        <taxon>Balneolota</taxon>
        <taxon>Balneolia</taxon>
        <taxon>Balneolales</taxon>
        <taxon>Balneolaceae</taxon>
        <taxon>Fodinibius</taxon>
    </lineage>
</organism>
<dbReference type="InterPro" id="IPR034984">
    <property type="entry name" value="Imelysin-like_IPPA"/>
</dbReference>
<reference evidence="4 5" key="1">
    <citation type="submission" date="2020-02" db="EMBL/GenBank/DDBJ databases">
        <title>Aliifodinibius halophilus 2W32, complete genome.</title>
        <authorList>
            <person name="Li Y."/>
            <person name="Wu S."/>
        </authorList>
    </citation>
    <scope>NUCLEOTIDE SEQUENCE [LARGE SCALE GENOMIC DNA]</scope>
    <source>
        <strain evidence="4 5">2W32</strain>
    </source>
</reference>
<feature type="domain" description="Imelysin-like" evidence="3">
    <location>
        <begin position="10"/>
        <end position="299"/>
    </location>
</feature>
<keyword evidence="5" id="KW-1185">Reference proteome</keyword>